<dbReference type="PANTHER" id="PTHR33204">
    <property type="entry name" value="TRANSCRIPTIONAL REGULATOR, MARR FAMILY"/>
    <property type="match status" value="1"/>
</dbReference>
<dbReference type="InterPro" id="IPR002577">
    <property type="entry name" value="HTH_HxlR"/>
</dbReference>
<name>A0ABV8K7A5_9BACL</name>
<keyword evidence="7" id="KW-1185">Reference proteome</keyword>
<organism evidence="6 7">
    <name type="scientific">Paenibacillus xanthanilyticus</name>
    <dbReference type="NCBI Taxonomy" id="1783531"/>
    <lineage>
        <taxon>Bacteria</taxon>
        <taxon>Bacillati</taxon>
        <taxon>Bacillota</taxon>
        <taxon>Bacilli</taxon>
        <taxon>Bacillales</taxon>
        <taxon>Paenibacillaceae</taxon>
        <taxon>Paenibacillus</taxon>
    </lineage>
</organism>
<dbReference type="PROSITE" id="PS51118">
    <property type="entry name" value="HTH_HXLR"/>
    <property type="match status" value="1"/>
</dbReference>
<feature type="domain" description="HTH hxlR-type" evidence="5">
    <location>
        <begin position="16"/>
        <end position="114"/>
    </location>
</feature>
<accession>A0ABV8K7A5</accession>
<gene>
    <name evidence="6" type="ORF">ACFOZ8_19730</name>
</gene>
<dbReference type="PANTHER" id="PTHR33204:SF18">
    <property type="entry name" value="TRANSCRIPTIONAL REGULATORY PROTEIN"/>
    <property type="match status" value="1"/>
</dbReference>
<keyword evidence="3" id="KW-0804">Transcription</keyword>
<proteinExistence type="predicted"/>
<reference evidence="7" key="1">
    <citation type="journal article" date="2019" name="Int. J. Syst. Evol. Microbiol.">
        <title>The Global Catalogue of Microorganisms (GCM) 10K type strain sequencing project: providing services to taxonomists for standard genome sequencing and annotation.</title>
        <authorList>
            <consortium name="The Broad Institute Genomics Platform"/>
            <consortium name="The Broad Institute Genome Sequencing Center for Infectious Disease"/>
            <person name="Wu L."/>
            <person name="Ma J."/>
        </authorList>
    </citation>
    <scope>NUCLEOTIDE SEQUENCE [LARGE SCALE GENOMIC DNA]</scope>
    <source>
        <strain evidence="7">IBRC-M 10987</strain>
    </source>
</reference>
<sequence length="140" mass="15891">MGKRKAAVPDISIAKCGYSLLLEIIASKWAVLAIYAMEGGAVRYGEFLRRIEGISKKMLTQTLRQLERDGLLERDVHDTIPPGVEYRLTPLGRSLLIPLRHMKSWAVDHYPLVREARDAYDKRSDQDAGSEREEQHSSRG</sequence>
<dbReference type="EMBL" id="JBHSAM010000028">
    <property type="protein sequence ID" value="MFC4101884.1"/>
    <property type="molecule type" value="Genomic_DNA"/>
</dbReference>
<evidence type="ECO:0000259" key="5">
    <source>
        <dbReference type="PROSITE" id="PS51118"/>
    </source>
</evidence>
<evidence type="ECO:0000256" key="1">
    <source>
        <dbReference type="ARBA" id="ARBA00023015"/>
    </source>
</evidence>
<dbReference type="InterPro" id="IPR036388">
    <property type="entry name" value="WH-like_DNA-bd_sf"/>
</dbReference>
<evidence type="ECO:0000256" key="3">
    <source>
        <dbReference type="ARBA" id="ARBA00023163"/>
    </source>
</evidence>
<feature type="region of interest" description="Disordered" evidence="4">
    <location>
        <begin position="119"/>
        <end position="140"/>
    </location>
</feature>
<protein>
    <submittedName>
        <fullName evidence="6">Winged helix-turn-helix transcriptional regulator</fullName>
    </submittedName>
</protein>
<dbReference type="Pfam" id="PF01638">
    <property type="entry name" value="HxlR"/>
    <property type="match status" value="1"/>
</dbReference>
<dbReference type="Gene3D" id="1.10.10.10">
    <property type="entry name" value="Winged helix-like DNA-binding domain superfamily/Winged helix DNA-binding domain"/>
    <property type="match status" value="1"/>
</dbReference>
<evidence type="ECO:0000256" key="2">
    <source>
        <dbReference type="ARBA" id="ARBA00023125"/>
    </source>
</evidence>
<evidence type="ECO:0000256" key="4">
    <source>
        <dbReference type="SAM" id="MobiDB-lite"/>
    </source>
</evidence>
<keyword evidence="1" id="KW-0805">Transcription regulation</keyword>
<dbReference type="InterPro" id="IPR036390">
    <property type="entry name" value="WH_DNA-bd_sf"/>
</dbReference>
<dbReference type="SUPFAM" id="SSF46785">
    <property type="entry name" value="Winged helix' DNA-binding domain"/>
    <property type="match status" value="1"/>
</dbReference>
<comment type="caution">
    <text evidence="6">The sequence shown here is derived from an EMBL/GenBank/DDBJ whole genome shotgun (WGS) entry which is preliminary data.</text>
</comment>
<dbReference type="RefSeq" id="WP_377720480.1">
    <property type="nucleotide sequence ID" value="NZ_JBHSAM010000028.1"/>
</dbReference>
<keyword evidence="2" id="KW-0238">DNA-binding</keyword>
<evidence type="ECO:0000313" key="7">
    <source>
        <dbReference type="Proteomes" id="UP001595715"/>
    </source>
</evidence>
<dbReference type="Proteomes" id="UP001595715">
    <property type="component" value="Unassembled WGS sequence"/>
</dbReference>
<evidence type="ECO:0000313" key="6">
    <source>
        <dbReference type="EMBL" id="MFC4101884.1"/>
    </source>
</evidence>